<evidence type="ECO:0000256" key="1">
    <source>
        <dbReference type="ARBA" id="ARBA00001794"/>
    </source>
</evidence>
<dbReference type="OrthoDB" id="104997at2"/>
<organism evidence="12 13">
    <name type="scientific">Actinopolymorpha cephalotaxi</name>
    <dbReference type="NCBI Taxonomy" id="504797"/>
    <lineage>
        <taxon>Bacteria</taxon>
        <taxon>Bacillati</taxon>
        <taxon>Actinomycetota</taxon>
        <taxon>Actinomycetes</taxon>
        <taxon>Propionibacteriales</taxon>
        <taxon>Actinopolymorphaceae</taxon>
        <taxon>Actinopolymorpha</taxon>
    </lineage>
</organism>
<dbReference type="PANTHER" id="PTHR30387:SF2">
    <property type="entry name" value="MANNONATE DEHYDRATASE"/>
    <property type="match status" value="1"/>
</dbReference>
<dbReference type="GO" id="GO:0042840">
    <property type="term" value="P:D-glucuronate catabolic process"/>
    <property type="evidence" value="ECO:0007669"/>
    <property type="project" value="TreeGrafter"/>
</dbReference>
<dbReference type="EMBL" id="JACBZA010000001">
    <property type="protein sequence ID" value="NYH82359.1"/>
    <property type="molecule type" value="Genomic_DNA"/>
</dbReference>
<dbReference type="EMBL" id="FOOI01000005">
    <property type="protein sequence ID" value="SFG35523.1"/>
    <property type="molecule type" value="Genomic_DNA"/>
</dbReference>
<protein>
    <recommendedName>
        <fullName evidence="7">mannonate dehydratase</fullName>
        <ecNumber evidence="7">4.2.1.8</ecNumber>
    </recommendedName>
</protein>
<evidence type="ECO:0000256" key="2">
    <source>
        <dbReference type="ARBA" id="ARBA00001936"/>
    </source>
</evidence>
<dbReference type="InterPro" id="IPR004628">
    <property type="entry name" value="Man_deHydtase"/>
</dbReference>
<evidence type="ECO:0000313" key="14">
    <source>
        <dbReference type="Proteomes" id="UP000533017"/>
    </source>
</evidence>
<dbReference type="UniPathway" id="UPA00246"/>
<reference evidence="12 13" key="1">
    <citation type="submission" date="2016-10" db="EMBL/GenBank/DDBJ databases">
        <authorList>
            <person name="de Groot N.N."/>
        </authorList>
    </citation>
    <scope>NUCLEOTIDE SEQUENCE [LARGE SCALE GENOMIC DNA]</scope>
    <source>
        <strain evidence="12 13">CPCC 202808</strain>
    </source>
</reference>
<keyword evidence="9" id="KW-0464">Manganese</keyword>
<dbReference type="Proteomes" id="UP000199052">
    <property type="component" value="Unassembled WGS sequence"/>
</dbReference>
<evidence type="ECO:0000313" key="11">
    <source>
        <dbReference type="EMBL" id="NYH82359.1"/>
    </source>
</evidence>
<dbReference type="PANTHER" id="PTHR30387">
    <property type="entry name" value="MANNONATE DEHYDRATASE"/>
    <property type="match status" value="1"/>
</dbReference>
<gene>
    <name evidence="11" type="ORF">FHR37_001210</name>
    <name evidence="12" type="ORF">SAMN05421678_105235</name>
</gene>
<comment type="function">
    <text evidence="4">Catalyzes the dehydration of D-mannonate.</text>
</comment>
<keyword evidence="14" id="KW-1185">Reference proteome</keyword>
<dbReference type="Gene3D" id="3.20.20.150">
    <property type="entry name" value="Divalent-metal-dependent TIM barrel enzymes"/>
    <property type="match status" value="1"/>
</dbReference>
<proteinExistence type="inferred from homology"/>
<dbReference type="GO" id="GO:0030145">
    <property type="term" value="F:manganese ion binding"/>
    <property type="evidence" value="ECO:0007669"/>
    <property type="project" value="TreeGrafter"/>
</dbReference>
<evidence type="ECO:0000256" key="5">
    <source>
        <dbReference type="ARBA" id="ARBA00004892"/>
    </source>
</evidence>
<comment type="pathway">
    <text evidence="5">Carbohydrate metabolism; pentose and glucuronate interconversion.</text>
</comment>
<dbReference type="GO" id="GO:0008198">
    <property type="term" value="F:ferrous iron binding"/>
    <property type="evidence" value="ECO:0007669"/>
    <property type="project" value="TreeGrafter"/>
</dbReference>
<comment type="cofactor">
    <cofactor evidence="2">
        <name>Mn(2+)</name>
        <dbReference type="ChEBI" id="CHEBI:29035"/>
    </cofactor>
</comment>
<evidence type="ECO:0000256" key="9">
    <source>
        <dbReference type="ARBA" id="ARBA00023211"/>
    </source>
</evidence>
<dbReference type="STRING" id="504797.SAMN05421678_105235"/>
<evidence type="ECO:0000313" key="13">
    <source>
        <dbReference type="Proteomes" id="UP000199052"/>
    </source>
</evidence>
<evidence type="ECO:0000256" key="3">
    <source>
        <dbReference type="ARBA" id="ARBA00001954"/>
    </source>
</evidence>
<dbReference type="AlphaFoldDB" id="A0A1I2R647"/>
<comment type="cofactor">
    <cofactor evidence="3">
        <name>Fe(2+)</name>
        <dbReference type="ChEBI" id="CHEBI:29033"/>
    </cofactor>
</comment>
<dbReference type="Proteomes" id="UP000533017">
    <property type="component" value="Unassembled WGS sequence"/>
</dbReference>
<keyword evidence="8" id="KW-0408">Iron</keyword>
<dbReference type="EC" id="4.2.1.8" evidence="7"/>
<evidence type="ECO:0000256" key="7">
    <source>
        <dbReference type="ARBA" id="ARBA00012927"/>
    </source>
</evidence>
<sequence length="334" mass="37031">MKLAEMVPSAPEAAPLARLVVQAGVGWAVGGLPQTIGADRRGTDAPWDYLPLLSMKKRYENAGLRLAVIEARPPLDRAKRGLDGRDAEIDAVCTLLTNMGRLGIPVWCYEWMSDFNWLRTDTAVPSRGGSLVSGYDHALMQQAPPVEAGPISEDELWENLEYFLRRVVPVAEEAGVKLAMHPDDPPISPVRGVGRIMRSVDNFQRLLDLVPSPVNGITLCQGNFRLMTDDIPAAIRKFGEQGKIFFVHFRDVRGTVESFVETWHDDGPTDLYECLRTYREVGFDGPMRPDHVPTVEGDSNVNPGYSLYGRLFALGYIRGLMEGVQRDGRAAPVR</sequence>
<name>A0A1I2R647_9ACTN</name>
<dbReference type="PIRSF" id="PIRSF016049">
    <property type="entry name" value="Man_dehyd"/>
    <property type="match status" value="1"/>
</dbReference>
<evidence type="ECO:0000256" key="10">
    <source>
        <dbReference type="ARBA" id="ARBA00023239"/>
    </source>
</evidence>
<dbReference type="SUPFAM" id="SSF51658">
    <property type="entry name" value="Xylose isomerase-like"/>
    <property type="match status" value="1"/>
</dbReference>
<accession>A0A1I2R647</accession>
<evidence type="ECO:0000256" key="8">
    <source>
        <dbReference type="ARBA" id="ARBA00023004"/>
    </source>
</evidence>
<keyword evidence="10 11" id="KW-0456">Lyase</keyword>
<dbReference type="RefSeq" id="WP_092883090.1">
    <property type="nucleotide sequence ID" value="NZ_FOOI01000005.1"/>
</dbReference>
<reference evidence="11 14" key="2">
    <citation type="submission" date="2020-07" db="EMBL/GenBank/DDBJ databases">
        <title>Sequencing the genomes of 1000 actinobacteria strains.</title>
        <authorList>
            <person name="Klenk H.-P."/>
        </authorList>
    </citation>
    <scope>NUCLEOTIDE SEQUENCE [LARGE SCALE GENOMIC DNA]</scope>
    <source>
        <strain evidence="11 14">DSM 45117</strain>
    </source>
</reference>
<comment type="similarity">
    <text evidence="6">Belongs to the mannonate dehydratase family.</text>
</comment>
<evidence type="ECO:0000256" key="6">
    <source>
        <dbReference type="ARBA" id="ARBA00007389"/>
    </source>
</evidence>
<evidence type="ECO:0000256" key="4">
    <source>
        <dbReference type="ARBA" id="ARBA00002713"/>
    </source>
</evidence>
<evidence type="ECO:0000313" key="12">
    <source>
        <dbReference type="EMBL" id="SFG35523.1"/>
    </source>
</evidence>
<dbReference type="GO" id="GO:0008927">
    <property type="term" value="F:mannonate dehydratase activity"/>
    <property type="evidence" value="ECO:0007669"/>
    <property type="project" value="UniProtKB-EC"/>
</dbReference>
<dbReference type="Pfam" id="PF03786">
    <property type="entry name" value="UxuA"/>
    <property type="match status" value="2"/>
</dbReference>
<comment type="catalytic activity">
    <reaction evidence="1">
        <text>D-mannonate = 2-dehydro-3-deoxy-D-gluconate + H2O</text>
        <dbReference type="Rhea" id="RHEA:20097"/>
        <dbReference type="ChEBI" id="CHEBI:15377"/>
        <dbReference type="ChEBI" id="CHEBI:17767"/>
        <dbReference type="ChEBI" id="CHEBI:57990"/>
        <dbReference type="EC" id="4.2.1.8"/>
    </reaction>
</comment>
<dbReference type="InterPro" id="IPR036237">
    <property type="entry name" value="Xyl_isomerase-like_sf"/>
</dbReference>